<dbReference type="Pfam" id="PF01926">
    <property type="entry name" value="MMR_HSR1"/>
    <property type="match status" value="2"/>
</dbReference>
<sequence length="440" mass="49860">MSDQIVCIVGKPNVGKSSLFNKIVGQRISITEDTPGVTRDRIYGRASWLGREFILIDTGGLDVKSDDTFMKNIRLQADIALETSNVIIFLVDGVESVTAMDRDLANRLRQTNKKVILAVNKLDSKKTKENMYDFYELGFGEPVFVSAEQGQGIGDLLDQVIEDFPIVDPDEDDPKIRVSFIGKPNVGKSSLINHILGENRNIVTNIPGTTRDSIDSYFTYRDTDYIFVDTAGLRKRKKIEEKIERYSAVRTLSAIDRSHICVLMVDATEGISEQDTKIMGYAHDQNKGLIIAVNKWDAVEKETNTMRAYEKEIREKLSFANYAPLVFISAKTGQRVTQLLDLINIVNNNYSLRIPTGVLNDLLNQAVLMNQPPSDKGRRGKLFYGSQVSTRPPKFNFYVNDPELFHFTYRRFLENQIRKSFSFDGVPLTFNYKSRGKDSD</sequence>
<dbReference type="Gene3D" id="3.30.300.20">
    <property type="match status" value="1"/>
</dbReference>
<keyword evidence="6 9" id="KW-0342">GTP-binding</keyword>
<dbReference type="FunFam" id="3.40.50.300:FF:000040">
    <property type="entry name" value="GTPase Der"/>
    <property type="match status" value="1"/>
</dbReference>
<dbReference type="PIRSF" id="PIRSF006485">
    <property type="entry name" value="GTP-binding_EngA"/>
    <property type="match status" value="1"/>
</dbReference>
<feature type="binding site" evidence="9">
    <location>
        <begin position="10"/>
        <end position="17"/>
    </location>
    <ligand>
        <name>GTP</name>
        <dbReference type="ChEBI" id="CHEBI:37565"/>
        <label>1</label>
    </ligand>
</feature>
<feature type="domain" description="EngA-type G" evidence="12">
    <location>
        <begin position="176"/>
        <end position="351"/>
    </location>
</feature>
<dbReference type="InterPro" id="IPR032859">
    <property type="entry name" value="KH_dom-like"/>
</dbReference>
<name>A0A8H2M5H8_9FIRM</name>
<dbReference type="PANTHER" id="PTHR43834:SF6">
    <property type="entry name" value="GTPASE DER"/>
    <property type="match status" value="1"/>
</dbReference>
<feature type="binding site" evidence="9">
    <location>
        <begin position="57"/>
        <end position="61"/>
    </location>
    <ligand>
        <name>GTP</name>
        <dbReference type="ChEBI" id="CHEBI:37565"/>
        <label>1</label>
    </ligand>
</feature>
<protein>
    <recommendedName>
        <fullName evidence="2 9">GTPase Der</fullName>
    </recommendedName>
    <alternativeName>
        <fullName evidence="7 9">GTP-binding protein EngA</fullName>
    </alternativeName>
</protein>
<dbReference type="GO" id="GO:0043022">
    <property type="term" value="F:ribosome binding"/>
    <property type="evidence" value="ECO:0007669"/>
    <property type="project" value="TreeGrafter"/>
</dbReference>
<evidence type="ECO:0000256" key="8">
    <source>
        <dbReference type="ARBA" id="ARBA00053470"/>
    </source>
</evidence>
<evidence type="ECO:0000256" key="5">
    <source>
        <dbReference type="ARBA" id="ARBA00022741"/>
    </source>
</evidence>
<evidence type="ECO:0000256" key="10">
    <source>
        <dbReference type="PROSITE-ProRule" id="PRU01049"/>
    </source>
</evidence>
<evidence type="ECO:0000256" key="11">
    <source>
        <dbReference type="RuleBase" id="RU004481"/>
    </source>
</evidence>
<evidence type="ECO:0000256" key="7">
    <source>
        <dbReference type="ARBA" id="ARBA00032345"/>
    </source>
</evidence>
<dbReference type="InterPro" id="IPR031166">
    <property type="entry name" value="G_ENGA"/>
</dbReference>
<dbReference type="FunFam" id="3.30.300.20:FF:000004">
    <property type="entry name" value="GTPase Der"/>
    <property type="match status" value="1"/>
</dbReference>
<dbReference type="InterPro" id="IPR005225">
    <property type="entry name" value="Small_GTP-bd"/>
</dbReference>
<keyword evidence="3 9" id="KW-0690">Ribosome biogenesis</keyword>
<comment type="function">
    <text evidence="8 9 11">GTPase that plays an essential role in the late steps of ribosome biogenesis.</text>
</comment>
<comment type="caution">
    <text evidence="13">The sequence shown here is derived from an EMBL/GenBank/DDBJ whole genome shotgun (WGS) entry which is preliminary data.</text>
</comment>
<dbReference type="Pfam" id="PF14714">
    <property type="entry name" value="KH_dom-like"/>
    <property type="match status" value="1"/>
</dbReference>
<keyword evidence="5 9" id="KW-0547">Nucleotide-binding</keyword>
<dbReference type="RefSeq" id="WP_072469278.1">
    <property type="nucleotide sequence ID" value="NZ_CAACYI010000001.1"/>
</dbReference>
<evidence type="ECO:0000256" key="1">
    <source>
        <dbReference type="ARBA" id="ARBA00008279"/>
    </source>
</evidence>
<comment type="similarity">
    <text evidence="1 9 10 11">Belongs to the TRAFAC class TrmE-Era-EngA-EngB-Septin-like GTPase superfamily. EngA (Der) GTPase family.</text>
</comment>
<dbReference type="CDD" id="cd01895">
    <property type="entry name" value="EngA2"/>
    <property type="match status" value="1"/>
</dbReference>
<gene>
    <name evidence="9 13" type="primary">der</name>
    <name evidence="13" type="ORF">NCTC13150_00819</name>
</gene>
<dbReference type="GO" id="GO:0042254">
    <property type="term" value="P:ribosome biogenesis"/>
    <property type="evidence" value="ECO:0007669"/>
    <property type="project" value="UniProtKB-KW"/>
</dbReference>
<dbReference type="InterPro" id="IPR015946">
    <property type="entry name" value="KH_dom-like_a/b"/>
</dbReference>
<keyword evidence="14" id="KW-1185">Reference proteome</keyword>
<dbReference type="HAMAP" id="MF_00195">
    <property type="entry name" value="GTPase_Der"/>
    <property type="match status" value="1"/>
</dbReference>
<feature type="binding site" evidence="9">
    <location>
        <begin position="294"/>
        <end position="297"/>
    </location>
    <ligand>
        <name>GTP</name>
        <dbReference type="ChEBI" id="CHEBI:37565"/>
        <label>2</label>
    </ligand>
</feature>
<dbReference type="InterPro" id="IPR016484">
    <property type="entry name" value="GTPase_Der"/>
</dbReference>
<evidence type="ECO:0000313" key="14">
    <source>
        <dbReference type="Proteomes" id="UP000377798"/>
    </source>
</evidence>
<organism evidence="13 14">
    <name type="scientific">Urinicoccus massiliensis</name>
    <dbReference type="NCBI Taxonomy" id="1723382"/>
    <lineage>
        <taxon>Bacteria</taxon>
        <taxon>Bacillati</taxon>
        <taxon>Bacillota</taxon>
        <taxon>Tissierellia</taxon>
        <taxon>Tissierellales</taxon>
        <taxon>Peptoniphilaceae</taxon>
        <taxon>Urinicoccus</taxon>
    </lineage>
</organism>
<keyword evidence="4 11" id="KW-0677">Repeat</keyword>
<dbReference type="NCBIfam" id="TIGR00231">
    <property type="entry name" value="small_GTP"/>
    <property type="match status" value="2"/>
</dbReference>
<feature type="binding site" evidence="9">
    <location>
        <begin position="120"/>
        <end position="123"/>
    </location>
    <ligand>
        <name>GTP</name>
        <dbReference type="ChEBI" id="CHEBI:37565"/>
        <label>1</label>
    </ligand>
</feature>
<evidence type="ECO:0000256" key="9">
    <source>
        <dbReference type="HAMAP-Rule" id="MF_00195"/>
    </source>
</evidence>
<evidence type="ECO:0000256" key="4">
    <source>
        <dbReference type="ARBA" id="ARBA00022737"/>
    </source>
</evidence>
<dbReference type="InterPro" id="IPR003593">
    <property type="entry name" value="AAA+_ATPase"/>
</dbReference>
<dbReference type="EMBL" id="CAACYI010000001">
    <property type="protein sequence ID" value="VFB16298.1"/>
    <property type="molecule type" value="Genomic_DNA"/>
</dbReference>
<dbReference type="SMART" id="SM00382">
    <property type="entry name" value="AAA"/>
    <property type="match status" value="2"/>
</dbReference>
<proteinExistence type="inferred from homology"/>
<dbReference type="PANTHER" id="PTHR43834">
    <property type="entry name" value="GTPASE DER"/>
    <property type="match status" value="1"/>
</dbReference>
<dbReference type="SUPFAM" id="SSF52540">
    <property type="entry name" value="P-loop containing nucleoside triphosphate hydrolases"/>
    <property type="match status" value="2"/>
</dbReference>
<accession>A0A8H2M5H8</accession>
<dbReference type="CDD" id="cd01894">
    <property type="entry name" value="EngA1"/>
    <property type="match status" value="1"/>
</dbReference>
<dbReference type="AlphaFoldDB" id="A0A8H2M5H8"/>
<dbReference type="InterPro" id="IPR006073">
    <property type="entry name" value="GTP-bd"/>
</dbReference>
<comment type="subunit">
    <text evidence="9">Associates with the 50S ribosomal subunit.</text>
</comment>
<dbReference type="GO" id="GO:0005525">
    <property type="term" value="F:GTP binding"/>
    <property type="evidence" value="ECO:0007669"/>
    <property type="project" value="UniProtKB-UniRule"/>
</dbReference>
<feature type="domain" description="EngA-type G" evidence="12">
    <location>
        <begin position="4"/>
        <end position="168"/>
    </location>
</feature>
<reference evidence="13 14" key="1">
    <citation type="submission" date="2019-02" db="EMBL/GenBank/DDBJ databases">
        <authorList>
            <consortium name="Pathogen Informatics"/>
        </authorList>
    </citation>
    <scope>NUCLEOTIDE SEQUENCE [LARGE SCALE GENOMIC DNA]</scope>
    <source>
        <strain evidence="13 14">3012STDY7089603</strain>
    </source>
</reference>
<evidence type="ECO:0000256" key="3">
    <source>
        <dbReference type="ARBA" id="ARBA00022517"/>
    </source>
</evidence>
<feature type="binding site" evidence="9">
    <location>
        <begin position="182"/>
        <end position="189"/>
    </location>
    <ligand>
        <name>GTP</name>
        <dbReference type="ChEBI" id="CHEBI:37565"/>
        <label>2</label>
    </ligand>
</feature>
<dbReference type="NCBIfam" id="TIGR03594">
    <property type="entry name" value="GTPase_EngA"/>
    <property type="match status" value="1"/>
</dbReference>
<evidence type="ECO:0000256" key="2">
    <source>
        <dbReference type="ARBA" id="ARBA00020953"/>
    </source>
</evidence>
<dbReference type="Gene3D" id="3.40.50.300">
    <property type="entry name" value="P-loop containing nucleotide triphosphate hydrolases"/>
    <property type="match status" value="2"/>
</dbReference>
<evidence type="ECO:0000256" key="6">
    <source>
        <dbReference type="ARBA" id="ARBA00023134"/>
    </source>
</evidence>
<dbReference type="Proteomes" id="UP000377798">
    <property type="component" value="Unassembled WGS sequence"/>
</dbReference>
<feature type="binding site" evidence="9">
    <location>
        <begin position="229"/>
        <end position="233"/>
    </location>
    <ligand>
        <name>GTP</name>
        <dbReference type="ChEBI" id="CHEBI:37565"/>
        <label>2</label>
    </ligand>
</feature>
<evidence type="ECO:0000313" key="13">
    <source>
        <dbReference type="EMBL" id="VFB16298.1"/>
    </source>
</evidence>
<dbReference type="FunFam" id="3.40.50.300:FF:000057">
    <property type="entry name" value="GTPase Der"/>
    <property type="match status" value="1"/>
</dbReference>
<dbReference type="PROSITE" id="PS51712">
    <property type="entry name" value="G_ENGA"/>
    <property type="match status" value="2"/>
</dbReference>
<evidence type="ECO:0000259" key="12">
    <source>
        <dbReference type="PROSITE" id="PS51712"/>
    </source>
</evidence>
<dbReference type="InterPro" id="IPR027417">
    <property type="entry name" value="P-loop_NTPase"/>
</dbReference>